<evidence type="ECO:0000256" key="3">
    <source>
        <dbReference type="ARBA" id="ARBA00022449"/>
    </source>
</evidence>
<keyword evidence="7" id="KW-0406">Ion transport</keyword>
<dbReference type="Pfam" id="PF00999">
    <property type="entry name" value="Na_H_Exchanger"/>
    <property type="match status" value="1"/>
</dbReference>
<keyword evidence="2" id="KW-0813">Transport</keyword>
<evidence type="ECO:0000256" key="9">
    <source>
        <dbReference type="ARBA" id="ARBA00023201"/>
    </source>
</evidence>
<keyword evidence="4 11" id="KW-0812">Transmembrane</keyword>
<evidence type="ECO:0000256" key="2">
    <source>
        <dbReference type="ARBA" id="ARBA00022448"/>
    </source>
</evidence>
<feature type="transmembrane region" description="Helical" evidence="11">
    <location>
        <begin position="255"/>
        <end position="279"/>
    </location>
</feature>
<keyword evidence="6" id="KW-0915">Sodium</keyword>
<feature type="transmembrane region" description="Helical" evidence="11">
    <location>
        <begin position="95"/>
        <end position="115"/>
    </location>
</feature>
<feature type="transmembrane region" description="Helical" evidence="11">
    <location>
        <begin position="12"/>
        <end position="28"/>
    </location>
</feature>
<evidence type="ECO:0000313" key="14">
    <source>
        <dbReference type="Proteomes" id="UP000241462"/>
    </source>
</evidence>
<proteinExistence type="predicted"/>
<feature type="transmembrane region" description="Helical" evidence="11">
    <location>
        <begin position="198"/>
        <end position="221"/>
    </location>
</feature>
<feature type="transmembrane region" description="Helical" evidence="11">
    <location>
        <begin position="525"/>
        <end position="547"/>
    </location>
</feature>
<evidence type="ECO:0000256" key="1">
    <source>
        <dbReference type="ARBA" id="ARBA00004141"/>
    </source>
</evidence>
<feature type="transmembrane region" description="Helical" evidence="11">
    <location>
        <begin position="157"/>
        <end position="178"/>
    </location>
</feature>
<feature type="transmembrane region" description="Helical" evidence="11">
    <location>
        <begin position="65"/>
        <end position="83"/>
    </location>
</feature>
<dbReference type="OrthoDB" id="1288932at2759"/>
<dbReference type="Proteomes" id="UP000241462">
    <property type="component" value="Unassembled WGS sequence"/>
</dbReference>
<reference evidence="13 14" key="1">
    <citation type="journal article" date="2018" name="Mycol. Prog.">
        <title>Coniella lustricola, a new species from submerged detritus.</title>
        <authorList>
            <person name="Raudabaugh D.B."/>
            <person name="Iturriaga T."/>
            <person name="Carver A."/>
            <person name="Mondo S."/>
            <person name="Pangilinan J."/>
            <person name="Lipzen A."/>
            <person name="He G."/>
            <person name="Amirebrahimi M."/>
            <person name="Grigoriev I.V."/>
            <person name="Miller A.N."/>
        </authorList>
    </citation>
    <scope>NUCLEOTIDE SEQUENCE [LARGE SCALE GENOMIC DNA]</scope>
    <source>
        <strain evidence="13 14">B22-T-1</strain>
    </source>
</reference>
<evidence type="ECO:0000256" key="4">
    <source>
        <dbReference type="ARBA" id="ARBA00022692"/>
    </source>
</evidence>
<dbReference type="InterPro" id="IPR038770">
    <property type="entry name" value="Na+/solute_symporter_sf"/>
</dbReference>
<comment type="subcellular location">
    <subcellularLocation>
        <location evidence="1">Membrane</location>
        <topology evidence="1">Multi-pass membrane protein</topology>
    </subcellularLocation>
</comment>
<feature type="transmembrane region" description="Helical" evidence="11">
    <location>
        <begin position="127"/>
        <end position="145"/>
    </location>
</feature>
<dbReference type="Gene3D" id="1.20.1530.20">
    <property type="match status" value="2"/>
</dbReference>
<evidence type="ECO:0000256" key="8">
    <source>
        <dbReference type="ARBA" id="ARBA00023136"/>
    </source>
</evidence>
<dbReference type="GO" id="GO:0015297">
    <property type="term" value="F:antiporter activity"/>
    <property type="evidence" value="ECO:0007669"/>
    <property type="project" value="UniProtKB-KW"/>
</dbReference>
<organism evidence="13 14">
    <name type="scientific">Coniella lustricola</name>
    <dbReference type="NCBI Taxonomy" id="2025994"/>
    <lineage>
        <taxon>Eukaryota</taxon>
        <taxon>Fungi</taxon>
        <taxon>Dikarya</taxon>
        <taxon>Ascomycota</taxon>
        <taxon>Pezizomycotina</taxon>
        <taxon>Sordariomycetes</taxon>
        <taxon>Sordariomycetidae</taxon>
        <taxon>Diaporthales</taxon>
        <taxon>Schizoparmaceae</taxon>
        <taxon>Coniella</taxon>
    </lineage>
</organism>
<evidence type="ECO:0000313" key="13">
    <source>
        <dbReference type="EMBL" id="PSR77183.1"/>
    </source>
</evidence>
<protein>
    <submittedName>
        <fullName evidence="13">Sodium/hydrogen exchanger family-domain-containing protein</fullName>
    </submittedName>
</protein>
<keyword evidence="8 11" id="KW-0472">Membrane</keyword>
<feature type="compositionally biased region" description="Polar residues" evidence="10">
    <location>
        <begin position="447"/>
        <end position="456"/>
    </location>
</feature>
<feature type="compositionally biased region" description="Low complexity" evidence="10">
    <location>
        <begin position="457"/>
        <end position="470"/>
    </location>
</feature>
<evidence type="ECO:0000256" key="11">
    <source>
        <dbReference type="SAM" id="Phobius"/>
    </source>
</evidence>
<accession>A0A2T2ZUM4</accession>
<evidence type="ECO:0000256" key="5">
    <source>
        <dbReference type="ARBA" id="ARBA00022989"/>
    </source>
</evidence>
<dbReference type="PANTHER" id="PTHR43562">
    <property type="entry name" value="NAPA-TYPE SODIUM/HYDROGEN ANTIPORTER"/>
    <property type="match status" value="1"/>
</dbReference>
<dbReference type="GO" id="GO:1902600">
    <property type="term" value="P:proton transmembrane transport"/>
    <property type="evidence" value="ECO:0007669"/>
    <property type="project" value="InterPro"/>
</dbReference>
<dbReference type="AlphaFoldDB" id="A0A2T2ZUM4"/>
<gene>
    <name evidence="13" type="ORF">BD289DRAFT_486597</name>
</gene>
<feature type="domain" description="Cation/H+ exchanger transmembrane" evidence="12">
    <location>
        <begin position="39"/>
        <end position="284"/>
    </location>
</feature>
<dbReference type="EMBL" id="KZ678670">
    <property type="protein sequence ID" value="PSR77183.1"/>
    <property type="molecule type" value="Genomic_DNA"/>
</dbReference>
<dbReference type="InterPro" id="IPR006153">
    <property type="entry name" value="Cation/H_exchanger_TM"/>
</dbReference>
<dbReference type="InParanoid" id="A0A2T2ZUM4"/>
<keyword evidence="9" id="KW-0739">Sodium transport</keyword>
<evidence type="ECO:0000256" key="10">
    <source>
        <dbReference type="SAM" id="MobiDB-lite"/>
    </source>
</evidence>
<evidence type="ECO:0000256" key="7">
    <source>
        <dbReference type="ARBA" id="ARBA00023065"/>
    </source>
</evidence>
<dbReference type="PANTHER" id="PTHR43562:SF3">
    <property type="entry name" value="SODIUM ION_PROTON EXCHANGER (EUROFUNG)"/>
    <property type="match status" value="1"/>
</dbReference>
<evidence type="ECO:0000256" key="6">
    <source>
        <dbReference type="ARBA" id="ARBA00023053"/>
    </source>
</evidence>
<keyword evidence="14" id="KW-1185">Reference proteome</keyword>
<keyword evidence="5 11" id="KW-1133">Transmembrane helix</keyword>
<feature type="region of interest" description="Disordered" evidence="10">
    <location>
        <begin position="424"/>
        <end position="476"/>
    </location>
</feature>
<keyword evidence="3" id="KW-0050">Antiport</keyword>
<sequence>MAASLPYEEPGIVDVLVLSTFLLALNLINSALNRTLYCGLVGQVLIGVAWGTPGAKWLSESLEHSIVQLGYLGLIMIVFEGGLSSSLATMKANLVLSSCVAFTGVATPMALSFLLGPMVGASPIQCFAAGAALCSTSLGTTFTVLSTSGLVSTRLGSVLSTAAMMDDVAGLVMVQIVSSLGSSSSRSSSSSVNISAPTIIRPILVSVAFALVVPLACRFVLGPAMAGLQRVRTRYAGSNAEQASRTKESVFLAQTALLLALITAASYAGASVLLAAYLAGIAGAYWQDTATRCIKSSRGNANASPNQETVDNGIGTGGENATLDMARTSPSEMYQHCYAQSIERVLKPFFFASIGFSIPISNMFTSAVVWRGIVYTILMTVGKGVCGIWLIRFSPPLSEKARGSFSSITALLRRLPLGRFVKHRVKQDSRSTSNGPDNGDSRDESRSTAVSQQQAGDTSTPSTTSPDSSSQVKPPSKPLSLYPAGIMSFAMIARGEIGFLISSVAESGGIFSAGSTPSNGASEMFLIITWAIVLCTIVGPFCVGLLVRRVKKLEAARVASPAGSRNKDVLGAWGVS</sequence>
<dbReference type="GO" id="GO:0016020">
    <property type="term" value="C:membrane"/>
    <property type="evidence" value="ECO:0007669"/>
    <property type="project" value="UniProtKB-SubCell"/>
</dbReference>
<dbReference type="GO" id="GO:0006814">
    <property type="term" value="P:sodium ion transport"/>
    <property type="evidence" value="ECO:0007669"/>
    <property type="project" value="UniProtKB-KW"/>
</dbReference>
<feature type="transmembrane region" description="Helical" evidence="11">
    <location>
        <begin position="35"/>
        <end position="53"/>
    </location>
</feature>
<evidence type="ECO:0000259" key="12">
    <source>
        <dbReference type="Pfam" id="PF00999"/>
    </source>
</evidence>
<name>A0A2T2ZUM4_9PEZI</name>